<dbReference type="AlphaFoldDB" id="A0A2P4XNX2"/>
<dbReference type="OrthoDB" id="127793at2759"/>
<organism evidence="1 2">
    <name type="scientific">Phytophthora palmivora</name>
    <dbReference type="NCBI Taxonomy" id="4796"/>
    <lineage>
        <taxon>Eukaryota</taxon>
        <taxon>Sar</taxon>
        <taxon>Stramenopiles</taxon>
        <taxon>Oomycota</taxon>
        <taxon>Peronosporomycetes</taxon>
        <taxon>Peronosporales</taxon>
        <taxon>Peronosporaceae</taxon>
        <taxon>Phytophthora</taxon>
    </lineage>
</organism>
<accession>A0A2P4XNX2</accession>
<name>A0A2P4XNX2_9STRA</name>
<evidence type="ECO:0000313" key="2">
    <source>
        <dbReference type="Proteomes" id="UP000237271"/>
    </source>
</evidence>
<evidence type="ECO:0000313" key="1">
    <source>
        <dbReference type="EMBL" id="POM67248.1"/>
    </source>
</evidence>
<gene>
    <name evidence="1" type="ORF">PHPALM_16797</name>
</gene>
<reference evidence="1 2" key="1">
    <citation type="journal article" date="2017" name="Genome Biol. Evol.">
        <title>Phytophthora megakarya and P. palmivora, closely related causal agents of cacao black pod rot, underwent increases in genome sizes and gene numbers by different mechanisms.</title>
        <authorList>
            <person name="Ali S.S."/>
            <person name="Shao J."/>
            <person name="Lary D.J."/>
            <person name="Kronmiller B."/>
            <person name="Shen D."/>
            <person name="Strem M.D."/>
            <person name="Amoako-Attah I."/>
            <person name="Akrofi A.Y."/>
            <person name="Begoude B.A."/>
            <person name="Ten Hoopen G.M."/>
            <person name="Coulibaly K."/>
            <person name="Kebe B.I."/>
            <person name="Melnick R.L."/>
            <person name="Guiltinan M.J."/>
            <person name="Tyler B.M."/>
            <person name="Meinhardt L.W."/>
            <person name="Bailey B.A."/>
        </authorList>
    </citation>
    <scope>NUCLEOTIDE SEQUENCE [LARGE SCALE GENOMIC DNA]</scope>
    <source>
        <strain evidence="2">sbr112.9</strain>
    </source>
</reference>
<sequence length="70" mass="8092">MFEGDINGVKLNSFLFQFESYFTFKGYYRVADDAVVGRKLGYSMTANTWSAMKVSMEKNFKEPNLAELEE</sequence>
<dbReference type="EMBL" id="NCKW01009457">
    <property type="protein sequence ID" value="POM67248.1"/>
    <property type="molecule type" value="Genomic_DNA"/>
</dbReference>
<proteinExistence type="predicted"/>
<dbReference type="Proteomes" id="UP000237271">
    <property type="component" value="Unassembled WGS sequence"/>
</dbReference>
<keyword evidence="2" id="KW-1185">Reference proteome</keyword>
<comment type="caution">
    <text evidence="1">The sequence shown here is derived from an EMBL/GenBank/DDBJ whole genome shotgun (WGS) entry which is preliminary data.</text>
</comment>
<protein>
    <submittedName>
        <fullName evidence="1">Uncharacterized protein</fullName>
    </submittedName>
</protein>